<reference evidence="2 3" key="1">
    <citation type="submission" date="2018-07" db="EMBL/GenBank/DDBJ databases">
        <title>Anaerosacharophilus polymeroproducens gen. nov. sp. nov., an anaerobic bacterium isolated from salt field.</title>
        <authorList>
            <person name="Kim W."/>
            <person name="Yang S.-H."/>
            <person name="Oh J."/>
            <person name="Lee J.-H."/>
            <person name="Kwon K.K."/>
        </authorList>
    </citation>
    <scope>NUCLEOTIDE SEQUENCE [LARGE SCALE GENOMIC DNA]</scope>
    <source>
        <strain evidence="2 3">MCWD5</strain>
    </source>
</reference>
<proteinExistence type="predicted"/>
<dbReference type="SUPFAM" id="SSF63411">
    <property type="entry name" value="LuxS/MPP-like metallohydrolase"/>
    <property type="match status" value="1"/>
</dbReference>
<dbReference type="AlphaFoldDB" id="A0A371AWA0"/>
<organism evidence="2 3">
    <name type="scientific">Anaerosacchariphilus polymeriproducens</name>
    <dbReference type="NCBI Taxonomy" id="1812858"/>
    <lineage>
        <taxon>Bacteria</taxon>
        <taxon>Bacillati</taxon>
        <taxon>Bacillota</taxon>
        <taxon>Clostridia</taxon>
        <taxon>Lachnospirales</taxon>
        <taxon>Lachnospiraceae</taxon>
        <taxon>Anaerosacchariphilus</taxon>
    </lineage>
</organism>
<sequence length="400" mass="47880">MKNEKIMFAGEENNCMPFVCQYIVRKGSNDDPLEKNGVAHLIEHYLINNSYYNSLFEGIKIHGFTSFYYTCYYWYVSTEKEVKISFQEFDQIINHIKKKNGYNKEAFIASKKEILDEIDFNQDKTNKLIELLSVLADNNNEILLPIGNAEHIRQMEHSGVVEYLNMNYNHFNSYKYVYNRKNEIFVLNEFELRRLHLSKNIIVEKNAINEYKFENIKIPRFLHKLENNDVKIIIKNNFYKSLYEIILGEIFLMQVCNYLSRELKLSDYITYEKFFIREDQLYFMITISEMDSIKYKDFIQVENFDECSKILNEIMEINSFKQILDSIINYFINFNQAEINEKDIRMDLINYSALGYSSYCLVNQKSDLVEMLKGLQYQEYYEYILKKVGALNKNSIKIIY</sequence>
<dbReference type="EMBL" id="QRCT01000019">
    <property type="protein sequence ID" value="RDU23847.1"/>
    <property type="molecule type" value="Genomic_DNA"/>
</dbReference>
<name>A0A371AWA0_9FIRM</name>
<keyword evidence="3" id="KW-1185">Reference proteome</keyword>
<feature type="domain" description="Peptidase M16 N-terminal" evidence="1">
    <location>
        <begin position="24"/>
        <end position="130"/>
    </location>
</feature>
<evidence type="ECO:0000259" key="1">
    <source>
        <dbReference type="Pfam" id="PF00675"/>
    </source>
</evidence>
<dbReference type="RefSeq" id="WP_115481716.1">
    <property type="nucleotide sequence ID" value="NZ_QRCT01000019.1"/>
</dbReference>
<dbReference type="InterPro" id="IPR011249">
    <property type="entry name" value="Metalloenz_LuxS/M16"/>
</dbReference>
<dbReference type="GO" id="GO:0046872">
    <property type="term" value="F:metal ion binding"/>
    <property type="evidence" value="ECO:0007669"/>
    <property type="project" value="InterPro"/>
</dbReference>
<dbReference type="Proteomes" id="UP000255036">
    <property type="component" value="Unassembled WGS sequence"/>
</dbReference>
<evidence type="ECO:0000313" key="2">
    <source>
        <dbReference type="EMBL" id="RDU23847.1"/>
    </source>
</evidence>
<dbReference type="Gene3D" id="3.30.830.10">
    <property type="entry name" value="Metalloenzyme, LuxS/M16 peptidase-like"/>
    <property type="match status" value="1"/>
</dbReference>
<evidence type="ECO:0000313" key="3">
    <source>
        <dbReference type="Proteomes" id="UP000255036"/>
    </source>
</evidence>
<accession>A0A371AWA0</accession>
<protein>
    <recommendedName>
        <fullName evidence="1">Peptidase M16 N-terminal domain-containing protein</fullName>
    </recommendedName>
</protein>
<dbReference type="Pfam" id="PF00675">
    <property type="entry name" value="Peptidase_M16"/>
    <property type="match status" value="1"/>
</dbReference>
<gene>
    <name evidence="2" type="ORF">DWV06_08290</name>
</gene>
<dbReference type="InterPro" id="IPR011765">
    <property type="entry name" value="Pept_M16_N"/>
</dbReference>
<comment type="caution">
    <text evidence="2">The sequence shown here is derived from an EMBL/GenBank/DDBJ whole genome shotgun (WGS) entry which is preliminary data.</text>
</comment>
<dbReference type="OrthoDB" id="9811314at2"/>